<proteinExistence type="predicted"/>
<evidence type="ECO:0000313" key="2">
    <source>
        <dbReference type="EMBL" id="QHT29620.1"/>
    </source>
</evidence>
<dbReference type="Pfam" id="PF19241">
    <property type="entry name" value="DUF5891"/>
    <property type="match status" value="1"/>
</dbReference>
<name>A0A6C0EMQ8_9ZZZZ</name>
<accession>A0A6C0EMQ8</accession>
<reference evidence="2" key="1">
    <citation type="journal article" date="2020" name="Nature">
        <title>Giant virus diversity and host interactions through global metagenomics.</title>
        <authorList>
            <person name="Schulz F."/>
            <person name="Roux S."/>
            <person name="Paez-Espino D."/>
            <person name="Jungbluth S."/>
            <person name="Walsh D.A."/>
            <person name="Denef V.J."/>
            <person name="McMahon K.D."/>
            <person name="Konstantinidis K.T."/>
            <person name="Eloe-Fadrosh E.A."/>
            <person name="Kyrpides N.C."/>
            <person name="Woyke T."/>
        </authorList>
    </citation>
    <scope>NUCLEOTIDE SEQUENCE</scope>
    <source>
        <strain evidence="2">GVMAG-M-3300005589-24</strain>
    </source>
</reference>
<evidence type="ECO:0000256" key="1">
    <source>
        <dbReference type="SAM" id="MobiDB-lite"/>
    </source>
</evidence>
<dbReference type="EMBL" id="MN738879">
    <property type="protein sequence ID" value="QHT29620.1"/>
    <property type="molecule type" value="Genomic_DNA"/>
</dbReference>
<dbReference type="InterPro" id="IPR045409">
    <property type="entry name" value="DUF5891"/>
</dbReference>
<sequence>MNDETSLLTFKTICNFVNDLSSEFGKKHRPLARYQRLINQTQISHDKVIRKHIAACNTFCVANREGIMEQDTSKFTENKIIYSERVFIDMAKIFKLADKDTTKVIWDHILTISALVDPIGKAKEVLRRKAEENKTAGPEMDFLANIFSKVEGTVKPDANPMEAISSIMQSGIFTDLLSGGLGGMSSGQMDLGKLIGTVQTMVSGLGEQAGDDPEAKQAMGLLNNLTGMFGNMNTGQSEAKKQVEDVSENQSVD</sequence>
<feature type="region of interest" description="Disordered" evidence="1">
    <location>
        <begin position="232"/>
        <end position="253"/>
    </location>
</feature>
<protein>
    <submittedName>
        <fullName evidence="2">Uncharacterized protein</fullName>
    </submittedName>
</protein>
<dbReference type="AlphaFoldDB" id="A0A6C0EMQ8"/>
<organism evidence="2">
    <name type="scientific">viral metagenome</name>
    <dbReference type="NCBI Taxonomy" id="1070528"/>
    <lineage>
        <taxon>unclassified sequences</taxon>
        <taxon>metagenomes</taxon>
        <taxon>organismal metagenomes</taxon>
    </lineage>
</organism>